<sequence length="402" mass="44139">MSAPIDVSARPVGSVSDAGRYQLNLTGSHSHVLNNEAGRGNLIIGPASMGKKADLHVVPDAAINWSAFTPFSTPAGSPWPRYISYYGNDSDFFDWAVQRRIESFVWAPAFAERRSINASASQISMLQIRLGDVSGHLNLMLPKDGQLELVGDLSRFTAAGNLPHSLSLAPALSRRQSDAPYTLPEFGLLHGVPSLSLNSKPLGQSISLRAIEHFSQLDSLALHGNFTDWAALAKLPRLKRLEIRFAPDLAGLPSLDVWPELDMLIAYNVDEAAGKRLKAQMKAREKVRAWNDYASVSKLRNAQWWHSAYGRPFAGWSSRMAKAANAAYDVALGALENAENAQTAKAVITDFANHFNTMKGIETAQREDLGEAVWQFSQLAHIARLGVTADQAQQWFDEARDY</sequence>
<evidence type="ECO:0000313" key="1">
    <source>
        <dbReference type="EMBL" id="XDK38756.1"/>
    </source>
</evidence>
<dbReference type="RefSeq" id="WP_280043537.1">
    <property type="nucleotide sequence ID" value="NZ_CP162607.1"/>
</dbReference>
<dbReference type="InterPro" id="IPR032675">
    <property type="entry name" value="LRR_dom_sf"/>
</dbReference>
<proteinExistence type="predicted"/>
<name>A0AB39I8W0_9PSED</name>
<organism evidence="1">
    <name type="scientific">Pseudomonas sp. Hg7Tf</name>
    <dbReference type="NCBI Taxonomy" id="3236988"/>
    <lineage>
        <taxon>Bacteria</taxon>
        <taxon>Pseudomonadati</taxon>
        <taxon>Pseudomonadota</taxon>
        <taxon>Gammaproteobacteria</taxon>
        <taxon>Pseudomonadales</taxon>
        <taxon>Pseudomonadaceae</taxon>
        <taxon>Pseudomonas</taxon>
    </lineage>
</organism>
<dbReference type="EMBL" id="CP162607">
    <property type="protein sequence ID" value="XDK38756.1"/>
    <property type="molecule type" value="Genomic_DNA"/>
</dbReference>
<gene>
    <name evidence="1" type="ORF">AB4Y39_08835</name>
</gene>
<dbReference type="Gene3D" id="3.80.10.10">
    <property type="entry name" value="Ribonuclease Inhibitor"/>
    <property type="match status" value="1"/>
</dbReference>
<accession>A0AB39I8W0</accession>
<dbReference type="AlphaFoldDB" id="A0AB39I8W0"/>
<protein>
    <submittedName>
        <fullName evidence="1">Uncharacterized protein</fullName>
    </submittedName>
</protein>
<reference evidence="1" key="1">
    <citation type="submission" date="2024-07" db="EMBL/GenBank/DDBJ databases">
        <title>Identification and characteristics of a novel species of coltsfoot's symbiotic bacteria.</title>
        <authorList>
            <person name="Juszczyk A."/>
            <person name="Jasielczuk I."/>
            <person name="Gurgul A."/>
            <person name="Rogala M."/>
            <person name="Kowalczyk A."/>
            <person name="Szmatola T."/>
            <person name="Kosecka-Strojek M."/>
            <person name="Arent Z."/>
            <person name="Latowski D."/>
        </authorList>
    </citation>
    <scope>NUCLEOTIDE SEQUENCE</scope>
    <source>
        <strain evidence="1">Hg7Tf</strain>
    </source>
</reference>